<proteinExistence type="predicted"/>
<evidence type="ECO:0000313" key="3">
    <source>
        <dbReference type="Proteomes" id="UP000887013"/>
    </source>
</evidence>
<protein>
    <submittedName>
        <fullName evidence="2">Uncharacterized protein</fullName>
    </submittedName>
</protein>
<dbReference type="EMBL" id="BMAW01061059">
    <property type="protein sequence ID" value="GFT29437.1"/>
    <property type="molecule type" value="Genomic_DNA"/>
</dbReference>
<gene>
    <name evidence="2" type="ORF">NPIL_339141</name>
</gene>
<dbReference type="Proteomes" id="UP000887013">
    <property type="component" value="Unassembled WGS sequence"/>
</dbReference>
<evidence type="ECO:0000313" key="2">
    <source>
        <dbReference type="EMBL" id="GFT29437.1"/>
    </source>
</evidence>
<name>A0A8X6TNC6_NEPPI</name>
<dbReference type="OrthoDB" id="10589081at2759"/>
<organism evidence="2 3">
    <name type="scientific">Nephila pilipes</name>
    <name type="common">Giant wood spider</name>
    <name type="synonym">Nephila maculata</name>
    <dbReference type="NCBI Taxonomy" id="299642"/>
    <lineage>
        <taxon>Eukaryota</taxon>
        <taxon>Metazoa</taxon>
        <taxon>Ecdysozoa</taxon>
        <taxon>Arthropoda</taxon>
        <taxon>Chelicerata</taxon>
        <taxon>Arachnida</taxon>
        <taxon>Araneae</taxon>
        <taxon>Araneomorphae</taxon>
        <taxon>Entelegynae</taxon>
        <taxon>Araneoidea</taxon>
        <taxon>Nephilidae</taxon>
        <taxon>Nephila</taxon>
    </lineage>
</organism>
<reference evidence="2" key="1">
    <citation type="submission" date="2020-08" db="EMBL/GenBank/DDBJ databases">
        <title>Multicomponent nature underlies the extraordinary mechanical properties of spider dragline silk.</title>
        <authorList>
            <person name="Kono N."/>
            <person name="Nakamura H."/>
            <person name="Mori M."/>
            <person name="Yoshida Y."/>
            <person name="Ohtoshi R."/>
            <person name="Malay A.D."/>
            <person name="Moran D.A.P."/>
            <person name="Tomita M."/>
            <person name="Numata K."/>
            <person name="Arakawa K."/>
        </authorList>
    </citation>
    <scope>NUCLEOTIDE SEQUENCE</scope>
</reference>
<evidence type="ECO:0000256" key="1">
    <source>
        <dbReference type="SAM" id="MobiDB-lite"/>
    </source>
</evidence>
<feature type="non-terminal residue" evidence="2">
    <location>
        <position position="42"/>
    </location>
</feature>
<sequence>MSYRGRDNDAGNMNKMDLGESRRYGANNMEDKMMDDPEERRF</sequence>
<comment type="caution">
    <text evidence="2">The sequence shown here is derived from an EMBL/GenBank/DDBJ whole genome shotgun (WGS) entry which is preliminary data.</text>
</comment>
<accession>A0A8X6TNC6</accession>
<dbReference type="AlphaFoldDB" id="A0A8X6TNC6"/>
<feature type="region of interest" description="Disordered" evidence="1">
    <location>
        <begin position="1"/>
        <end position="42"/>
    </location>
</feature>
<keyword evidence="3" id="KW-1185">Reference proteome</keyword>
<feature type="compositionally biased region" description="Basic and acidic residues" evidence="1">
    <location>
        <begin position="17"/>
        <end position="42"/>
    </location>
</feature>